<reference evidence="5" key="1">
    <citation type="journal article" date="2014" name="Front. Microbiol.">
        <title>High frequency of phylogenetically diverse reductive dehalogenase-homologous genes in deep subseafloor sedimentary metagenomes.</title>
        <authorList>
            <person name="Kawai M."/>
            <person name="Futagami T."/>
            <person name="Toyoda A."/>
            <person name="Takaki Y."/>
            <person name="Nishi S."/>
            <person name="Hori S."/>
            <person name="Arai W."/>
            <person name="Tsubouchi T."/>
            <person name="Morono Y."/>
            <person name="Uchiyama I."/>
            <person name="Ito T."/>
            <person name="Fujiyama A."/>
            <person name="Inagaki F."/>
            <person name="Takami H."/>
        </authorList>
    </citation>
    <scope>NUCLEOTIDE SEQUENCE</scope>
    <source>
        <strain evidence="5">Expedition CK06-06</strain>
    </source>
</reference>
<proteinExistence type="predicted"/>
<protein>
    <recommendedName>
        <fullName evidence="4">ABC transporter domain-containing protein</fullName>
    </recommendedName>
</protein>
<dbReference type="Pfam" id="PF00005">
    <property type="entry name" value="ABC_tran"/>
    <property type="match status" value="1"/>
</dbReference>
<dbReference type="AlphaFoldDB" id="X1U8F9"/>
<keyword evidence="2" id="KW-0547">Nucleotide-binding</keyword>
<dbReference type="GO" id="GO:0005524">
    <property type="term" value="F:ATP binding"/>
    <property type="evidence" value="ECO:0007669"/>
    <property type="project" value="UniProtKB-KW"/>
</dbReference>
<evidence type="ECO:0000256" key="1">
    <source>
        <dbReference type="ARBA" id="ARBA00022448"/>
    </source>
</evidence>
<gene>
    <name evidence="5" type="ORF">S12H4_40816</name>
</gene>
<dbReference type="PANTHER" id="PTHR43776:SF8">
    <property type="entry name" value="ABC TRANSPORTER, ATP-BINDING PROTEIN"/>
    <property type="match status" value="1"/>
</dbReference>
<sequence length="85" mass="9361">MGIVGESGCGKSTLAKTIVGLESPISGKLKFLGFDILAPVVKRDERLVKELQMVFQNPDSTLNPSFSVGYQIGRPLRRFRKVSHN</sequence>
<organism evidence="5">
    <name type="scientific">marine sediment metagenome</name>
    <dbReference type="NCBI Taxonomy" id="412755"/>
    <lineage>
        <taxon>unclassified sequences</taxon>
        <taxon>metagenomes</taxon>
        <taxon>ecological metagenomes</taxon>
    </lineage>
</organism>
<evidence type="ECO:0000256" key="2">
    <source>
        <dbReference type="ARBA" id="ARBA00022741"/>
    </source>
</evidence>
<dbReference type="PANTHER" id="PTHR43776">
    <property type="entry name" value="TRANSPORT ATP-BINDING PROTEIN"/>
    <property type="match status" value="1"/>
</dbReference>
<evidence type="ECO:0000313" key="5">
    <source>
        <dbReference type="EMBL" id="GAI96135.1"/>
    </source>
</evidence>
<feature type="domain" description="ABC transporter" evidence="4">
    <location>
        <begin position="1"/>
        <end position="69"/>
    </location>
</feature>
<dbReference type="SUPFAM" id="SSF52540">
    <property type="entry name" value="P-loop containing nucleoside triphosphate hydrolases"/>
    <property type="match status" value="1"/>
</dbReference>
<dbReference type="InterPro" id="IPR027417">
    <property type="entry name" value="P-loop_NTPase"/>
</dbReference>
<comment type="caution">
    <text evidence="5">The sequence shown here is derived from an EMBL/GenBank/DDBJ whole genome shotgun (WGS) entry which is preliminary data.</text>
</comment>
<keyword evidence="3" id="KW-0067">ATP-binding</keyword>
<dbReference type="EMBL" id="BARW01024809">
    <property type="protein sequence ID" value="GAI96135.1"/>
    <property type="molecule type" value="Genomic_DNA"/>
</dbReference>
<dbReference type="Gene3D" id="3.40.50.300">
    <property type="entry name" value="P-loop containing nucleotide triphosphate hydrolases"/>
    <property type="match status" value="1"/>
</dbReference>
<dbReference type="InterPro" id="IPR050319">
    <property type="entry name" value="ABC_transp_ATP-bind"/>
</dbReference>
<evidence type="ECO:0000259" key="4">
    <source>
        <dbReference type="Pfam" id="PF00005"/>
    </source>
</evidence>
<dbReference type="InterPro" id="IPR003439">
    <property type="entry name" value="ABC_transporter-like_ATP-bd"/>
</dbReference>
<accession>X1U8F9</accession>
<dbReference type="GO" id="GO:0016887">
    <property type="term" value="F:ATP hydrolysis activity"/>
    <property type="evidence" value="ECO:0007669"/>
    <property type="project" value="InterPro"/>
</dbReference>
<evidence type="ECO:0000256" key="3">
    <source>
        <dbReference type="ARBA" id="ARBA00022840"/>
    </source>
</evidence>
<name>X1U8F9_9ZZZZ</name>
<feature type="non-terminal residue" evidence="5">
    <location>
        <position position="85"/>
    </location>
</feature>
<keyword evidence="1" id="KW-0813">Transport</keyword>